<reference evidence="5" key="1">
    <citation type="submission" date="2016-10" db="EMBL/GenBank/DDBJ databases">
        <title>Draft genome sequences of four alkaliphilic bacteria belonging to the Anaerobacillus genus.</title>
        <authorList>
            <person name="Bassil N.M."/>
            <person name="Lloyd J.R."/>
        </authorList>
    </citation>
    <scope>NUCLEOTIDE SEQUENCE [LARGE SCALE GENOMIC DNA]</scope>
    <source>
        <strain evidence="5">NB2006</strain>
    </source>
</reference>
<dbReference type="PIRSF" id="PIRSF003073">
    <property type="entry name" value="DNAC_TnpB_IstB"/>
    <property type="match status" value="1"/>
</dbReference>
<dbReference type="InterPro" id="IPR027417">
    <property type="entry name" value="P-loop_NTPase"/>
</dbReference>
<dbReference type="SUPFAM" id="SSF52540">
    <property type="entry name" value="P-loop containing nucleoside triphosphate hydrolases"/>
    <property type="match status" value="1"/>
</dbReference>
<dbReference type="Gene3D" id="3.40.50.300">
    <property type="entry name" value="P-loop containing nucleotide triphosphate hydrolases"/>
    <property type="match status" value="1"/>
</dbReference>
<accession>A0A1S2M758</accession>
<dbReference type="GO" id="GO:0005524">
    <property type="term" value="F:ATP binding"/>
    <property type="evidence" value="ECO:0007669"/>
    <property type="project" value="UniProtKB-KW"/>
</dbReference>
<keyword evidence="3 5" id="KW-0067">ATP-binding</keyword>
<dbReference type="InterPro" id="IPR003593">
    <property type="entry name" value="AAA+_ATPase"/>
</dbReference>
<comment type="caution">
    <text evidence="5">The sequence shown here is derived from an EMBL/GenBank/DDBJ whole genome shotgun (WGS) entry which is preliminary data.</text>
</comment>
<evidence type="ECO:0000259" key="4">
    <source>
        <dbReference type="SMART" id="SM00382"/>
    </source>
</evidence>
<dbReference type="GO" id="GO:0006260">
    <property type="term" value="P:DNA replication"/>
    <property type="evidence" value="ECO:0007669"/>
    <property type="project" value="TreeGrafter"/>
</dbReference>
<dbReference type="AlphaFoldDB" id="A0A1S2M758"/>
<evidence type="ECO:0000256" key="1">
    <source>
        <dbReference type="ARBA" id="ARBA00008059"/>
    </source>
</evidence>
<dbReference type="Pfam" id="PF01695">
    <property type="entry name" value="IstB_IS21"/>
    <property type="match status" value="1"/>
</dbReference>
<evidence type="ECO:0000256" key="3">
    <source>
        <dbReference type="ARBA" id="ARBA00022840"/>
    </source>
</evidence>
<gene>
    <name evidence="5" type="ORF">AWH56_07830</name>
</gene>
<dbReference type="InterPro" id="IPR028350">
    <property type="entry name" value="DNAC/IstB-like"/>
</dbReference>
<dbReference type="InterPro" id="IPR001270">
    <property type="entry name" value="ClpA/B"/>
</dbReference>
<feature type="domain" description="AAA+ ATPase" evidence="4">
    <location>
        <begin position="99"/>
        <end position="232"/>
    </location>
</feature>
<dbReference type="InterPro" id="IPR002611">
    <property type="entry name" value="IstB_ATP-bd"/>
</dbReference>
<sequence length="255" mass="29927">MTDLKGLQDLFRTLRLAETAAQLPELIKKAETKELSYQKFLLEVMGYEQKRREEKMFEKRLKWADFPYFKVLDEFNLNEQNSLSQRQFNQLRDLTWIDQLYNILLLGPTGTGKTFLSIGLGIEAIQRGYKVTFITMGELIHTLKTEEITRKSQLRLKRLRTSNLVIIDDLMFMAMDQREANLFFHLINDLYNSSSIILTSNKGPSEWGELLGDPAITTAILDRIIHRAEIIQFTDDSYRMKHRTSIFKQKVFIFT</sequence>
<dbReference type="PANTHER" id="PTHR30050:SF4">
    <property type="entry name" value="ATP-BINDING PROTEIN RV3427C IN INSERTION SEQUENCE-RELATED"/>
    <property type="match status" value="1"/>
</dbReference>
<name>A0A1S2M758_9BACI</name>
<proteinExistence type="inferred from homology"/>
<dbReference type="InterPro" id="IPR047661">
    <property type="entry name" value="IstB"/>
</dbReference>
<dbReference type="SMART" id="SM00382">
    <property type="entry name" value="AAA"/>
    <property type="match status" value="1"/>
</dbReference>
<organism evidence="5">
    <name type="scientific">Anaerobacillus isosaccharinicus</name>
    <dbReference type="NCBI Taxonomy" id="1532552"/>
    <lineage>
        <taxon>Bacteria</taxon>
        <taxon>Bacillati</taxon>
        <taxon>Bacillota</taxon>
        <taxon>Bacilli</taxon>
        <taxon>Bacillales</taxon>
        <taxon>Bacillaceae</taxon>
        <taxon>Anaerobacillus</taxon>
    </lineage>
</organism>
<dbReference type="NCBIfam" id="NF038214">
    <property type="entry name" value="IS21_help_AAA"/>
    <property type="match status" value="1"/>
</dbReference>
<dbReference type="CDD" id="cd00009">
    <property type="entry name" value="AAA"/>
    <property type="match status" value="1"/>
</dbReference>
<dbReference type="PRINTS" id="PR00300">
    <property type="entry name" value="CLPPROTEASEA"/>
</dbReference>
<protein>
    <submittedName>
        <fullName evidence="5">ATP-binding protein</fullName>
    </submittedName>
</protein>
<comment type="similarity">
    <text evidence="1">Belongs to the IS21/IS1162 putative ATP-binding protein family.</text>
</comment>
<dbReference type="OrthoDB" id="2052561at2"/>
<keyword evidence="2" id="KW-0547">Nucleotide-binding</keyword>
<evidence type="ECO:0000256" key="2">
    <source>
        <dbReference type="ARBA" id="ARBA00022741"/>
    </source>
</evidence>
<evidence type="ECO:0000313" key="5">
    <source>
        <dbReference type="EMBL" id="OIJ20551.1"/>
    </source>
</evidence>
<dbReference type="PANTHER" id="PTHR30050">
    <property type="entry name" value="CHROMOSOMAL REPLICATION INITIATOR PROTEIN DNAA"/>
    <property type="match status" value="1"/>
</dbReference>
<dbReference type="EMBL" id="LQXD01000070">
    <property type="protein sequence ID" value="OIJ20551.1"/>
    <property type="molecule type" value="Genomic_DNA"/>
</dbReference>